<evidence type="ECO:0000256" key="1">
    <source>
        <dbReference type="SAM" id="MobiDB-lite"/>
    </source>
</evidence>
<feature type="region of interest" description="Disordered" evidence="1">
    <location>
        <begin position="1"/>
        <end position="21"/>
    </location>
</feature>
<comment type="caution">
    <text evidence="2">The sequence shown here is derived from an EMBL/GenBank/DDBJ whole genome shotgun (WGS) entry which is preliminary data.</text>
</comment>
<evidence type="ECO:0000313" key="2">
    <source>
        <dbReference type="EMBL" id="GBO08942.1"/>
    </source>
</evidence>
<protein>
    <submittedName>
        <fullName evidence="2">Uncharacterized protein</fullName>
    </submittedName>
</protein>
<dbReference type="AlphaFoldDB" id="A0A4Y2U8G6"/>
<proteinExistence type="predicted"/>
<organism evidence="2 3">
    <name type="scientific">Araneus ventricosus</name>
    <name type="common">Orbweaver spider</name>
    <name type="synonym">Epeira ventricosa</name>
    <dbReference type="NCBI Taxonomy" id="182803"/>
    <lineage>
        <taxon>Eukaryota</taxon>
        <taxon>Metazoa</taxon>
        <taxon>Ecdysozoa</taxon>
        <taxon>Arthropoda</taxon>
        <taxon>Chelicerata</taxon>
        <taxon>Arachnida</taxon>
        <taxon>Araneae</taxon>
        <taxon>Araneomorphae</taxon>
        <taxon>Entelegynae</taxon>
        <taxon>Araneoidea</taxon>
        <taxon>Araneidae</taxon>
        <taxon>Araneus</taxon>
    </lineage>
</organism>
<reference evidence="2 3" key="1">
    <citation type="journal article" date="2019" name="Sci. Rep.">
        <title>Orb-weaving spider Araneus ventricosus genome elucidates the spidroin gene catalogue.</title>
        <authorList>
            <person name="Kono N."/>
            <person name="Nakamura H."/>
            <person name="Ohtoshi R."/>
            <person name="Moran D.A.P."/>
            <person name="Shinohara A."/>
            <person name="Yoshida Y."/>
            <person name="Fujiwara M."/>
            <person name="Mori M."/>
            <person name="Tomita M."/>
            <person name="Arakawa K."/>
        </authorList>
    </citation>
    <scope>NUCLEOTIDE SEQUENCE [LARGE SCALE GENOMIC DNA]</scope>
</reference>
<keyword evidence="3" id="KW-1185">Reference proteome</keyword>
<dbReference type="EMBL" id="BGPR01034521">
    <property type="protein sequence ID" value="GBO08942.1"/>
    <property type="molecule type" value="Genomic_DNA"/>
</dbReference>
<feature type="region of interest" description="Disordered" evidence="1">
    <location>
        <begin position="34"/>
        <end position="62"/>
    </location>
</feature>
<evidence type="ECO:0000313" key="3">
    <source>
        <dbReference type="Proteomes" id="UP000499080"/>
    </source>
</evidence>
<gene>
    <name evidence="2" type="ORF">AVEN_35401_1</name>
</gene>
<accession>A0A4Y2U8G6</accession>
<name>A0A4Y2U8G6_ARAVE</name>
<dbReference type="Proteomes" id="UP000499080">
    <property type="component" value="Unassembled WGS sequence"/>
</dbReference>
<sequence length="91" mass="9969">MTRTTPGLAAPSPSFRTSPMGGCLDTTCDLARNRPNASSVESGFEPGILRPQSQDLTTRPPRPLKLDWERIDIIYTGFPIISLTPPLTSER</sequence>